<name>A0A803KZH1_CHEQI</name>
<keyword evidence="2" id="KW-0143">Chaperone</keyword>
<feature type="compositionally biased region" description="Basic and acidic residues" evidence="3">
    <location>
        <begin position="956"/>
        <end position="977"/>
    </location>
</feature>
<dbReference type="InterPro" id="IPR003103">
    <property type="entry name" value="BAG_domain"/>
</dbReference>
<dbReference type="AlphaFoldDB" id="A0A803KZH1"/>
<dbReference type="OMA" id="ESHHNER"/>
<dbReference type="Gramene" id="AUR62004430-RA">
    <property type="protein sequence ID" value="AUR62004430-RA:cds"/>
    <property type="gene ID" value="AUR62004430"/>
</dbReference>
<proteinExistence type="predicted"/>
<dbReference type="PROSITE" id="PS50096">
    <property type="entry name" value="IQ"/>
    <property type="match status" value="1"/>
</dbReference>
<feature type="compositionally biased region" description="Basic and acidic residues" evidence="3">
    <location>
        <begin position="502"/>
        <end position="534"/>
    </location>
</feature>
<dbReference type="GO" id="GO:0005516">
    <property type="term" value="F:calmodulin binding"/>
    <property type="evidence" value="ECO:0007669"/>
    <property type="project" value="UniProtKB-KW"/>
</dbReference>
<dbReference type="Pfam" id="PF02179">
    <property type="entry name" value="BAG"/>
    <property type="match status" value="1"/>
</dbReference>
<dbReference type="EnsemblPlants" id="AUR62004430-RA">
    <property type="protein sequence ID" value="AUR62004430-RA:cds"/>
    <property type="gene ID" value="AUR62004430"/>
</dbReference>
<dbReference type="Gene3D" id="1.20.58.120">
    <property type="entry name" value="BAG domain"/>
    <property type="match status" value="1"/>
</dbReference>
<feature type="compositionally biased region" description="Basic residues" evidence="3">
    <location>
        <begin position="1206"/>
        <end position="1222"/>
    </location>
</feature>
<evidence type="ECO:0000256" key="3">
    <source>
        <dbReference type="SAM" id="MobiDB-lite"/>
    </source>
</evidence>
<dbReference type="Proteomes" id="UP000596660">
    <property type="component" value="Unplaced"/>
</dbReference>
<dbReference type="InterPro" id="IPR000048">
    <property type="entry name" value="IQ_motif_EF-hand-BS"/>
</dbReference>
<feature type="region of interest" description="Disordered" evidence="3">
    <location>
        <begin position="722"/>
        <end position="784"/>
    </location>
</feature>
<feature type="region of interest" description="Disordered" evidence="3">
    <location>
        <begin position="956"/>
        <end position="1001"/>
    </location>
</feature>
<accession>A0A803KZH1</accession>
<keyword evidence="6" id="KW-1185">Reference proteome</keyword>
<evidence type="ECO:0000256" key="2">
    <source>
        <dbReference type="ARBA" id="ARBA00023186"/>
    </source>
</evidence>
<feature type="compositionally biased region" description="Basic and acidic residues" evidence="3">
    <location>
        <begin position="571"/>
        <end position="586"/>
    </location>
</feature>
<dbReference type="PANTHER" id="PTHR33322:SF16">
    <property type="entry name" value="BAG FAMILY MOLECULAR CHAPERONE REGULATOR 6"/>
    <property type="match status" value="1"/>
</dbReference>
<feature type="compositionally biased region" description="Basic and acidic residues" evidence="3">
    <location>
        <begin position="1073"/>
        <end position="1089"/>
    </location>
</feature>
<dbReference type="InterPro" id="IPR040400">
    <property type="entry name" value="BAG5/6/7/8"/>
</dbReference>
<sequence>MNPVYRGMNSYPYQTNQMPSTQYYHPSWEGVPQMKEDPPSSSCMPEYLPPNYGYPAPMQCHSCCSHGQHPTYYNFRPPCSHFPPPPPTYNHFCGGYPPYPQFHPMYYAPPPNYSMELPKYEYEKSVSRDQHHCCECSNHPCHMKGRNSVKIEEHEPDVEAKRSESLLPAGAKNFQSPIMWIPPEYLMNKEQPRRLVENEASGQVFPYSKKPLVQWGPNETEAQDNEGFLNRKPHQDVQPAEQDPNVRNGWFPLDLNRIKQLMDGGDAMHSRGQENRSRNEIEGSASGRTPYQNVQSIEQNPNTRNGWFPLDMSRIKQLMNGGDVMKSDDQESRNLGEKNARDVENKDLSKQYPVIWIPNNGQMEDYLKGWENRFAGKTTAEESPAFNDVPRKLEHIDNEAEKGRTKAGDDGSTVGTQGTEKKSNVRIIPVKQLDESVDKLSKKDDDHKVDGAPVSKASQDSAKNCTSKQSTKKSKLPPICLRVDPPKKKNGNGSSRSTSPPGDKKRQIFQEPSSVKDNKQPNLEIKVKDVEEKVLGQNKSKPYGAGDTKEGSQNLKDELTSAENMVMQQADIDKPEDKKGSVDKVQSKGPQAAIAGGSKQESNQKRKFMSDMEAAVVIQSAYRGYNVRRWEPIKKLKHIAKVHEEAILVKNLVKDLESRAIEDKEKVAIGETIMNLLLKLDSIQGLHESVRDVRKSVAKELISLQEKLDNITSQKCSGFEKVNESVGKSSEGSSLHRDNGASEREGINSNNISSSQSPLCQDVLGGSQSNNNTKEESVVELESQIGPQDENVISPARRDGDVVAAGLVSEIIEPPNASDNVQGQSPIEPPEELLVKANPVMDTVMEDDIVYGNKDQEANLLSELPQEVVEQESLVTMSPVKETAVQNGLVSGIKDQEEHQPLLPQEVNEELLSNDNIAEDTAGQSDVAGNGEHEADFLSELPVEVVEEDDKMEISLTEHDLGASKLSSPEDGKELTEAKTSGNSNNDQELDQPGEGLEAGNERIVVSKHENHEALEMSSEETINGQKTGSNVVPANIEMPVLEEVGSKLPESGEGEVFAVEPGVPVEGGVEVPPHKENEDEFRVERLESNVECSSSSTSLIDPFDYNEYTSEFLSGDQGNESETVKPEHPESDVQQSKEKEGTMGESLNDRSSVVGDTKDEQIDKKIVEENEKLREMLEKLLAAGKEQQEVISSLNGKVKDLEKKLAKKKSVKSAKHPKVRVSRSSCGKPANGSPRERSLGIAS</sequence>
<feature type="compositionally biased region" description="Polar residues" evidence="3">
    <location>
        <begin position="491"/>
        <end position="500"/>
    </location>
</feature>
<dbReference type="FunFam" id="1.20.58.120:FF:000010">
    <property type="entry name" value="BAG family molecular chaperone regulator 6"/>
    <property type="match status" value="1"/>
</dbReference>
<reference evidence="5" key="2">
    <citation type="submission" date="2021-03" db="UniProtKB">
        <authorList>
            <consortium name="EnsemblPlants"/>
        </authorList>
    </citation>
    <scope>IDENTIFICATION</scope>
</reference>
<dbReference type="GO" id="GO:0006457">
    <property type="term" value="P:protein folding"/>
    <property type="evidence" value="ECO:0007669"/>
    <property type="project" value="TreeGrafter"/>
</dbReference>
<evidence type="ECO:0000313" key="5">
    <source>
        <dbReference type="EnsemblPlants" id="AUR62004430-RA:cds"/>
    </source>
</evidence>
<feature type="compositionally biased region" description="Basic and acidic residues" evidence="3">
    <location>
        <begin position="389"/>
        <end position="409"/>
    </location>
</feature>
<evidence type="ECO:0000313" key="6">
    <source>
        <dbReference type="Proteomes" id="UP000596660"/>
    </source>
</evidence>
<feature type="compositionally biased region" description="Basic and acidic residues" evidence="3">
    <location>
        <begin position="1235"/>
        <end position="1244"/>
    </location>
</feature>
<feature type="region of interest" description="Disordered" evidence="3">
    <location>
        <begin position="1206"/>
        <end position="1244"/>
    </location>
</feature>
<dbReference type="RefSeq" id="XP_021748223.1">
    <property type="nucleotide sequence ID" value="XM_021892531.1"/>
</dbReference>
<organism evidence="5 6">
    <name type="scientific">Chenopodium quinoa</name>
    <name type="common">Quinoa</name>
    <dbReference type="NCBI Taxonomy" id="63459"/>
    <lineage>
        <taxon>Eukaryota</taxon>
        <taxon>Viridiplantae</taxon>
        <taxon>Streptophyta</taxon>
        <taxon>Embryophyta</taxon>
        <taxon>Tracheophyta</taxon>
        <taxon>Spermatophyta</taxon>
        <taxon>Magnoliopsida</taxon>
        <taxon>eudicotyledons</taxon>
        <taxon>Gunneridae</taxon>
        <taxon>Pentapetalae</taxon>
        <taxon>Caryophyllales</taxon>
        <taxon>Chenopodiaceae</taxon>
        <taxon>Chenopodioideae</taxon>
        <taxon>Atripliceae</taxon>
        <taxon>Chenopodium</taxon>
    </lineage>
</organism>
<feature type="compositionally biased region" description="Low complexity" evidence="3">
    <location>
        <begin position="747"/>
        <end position="757"/>
    </location>
</feature>
<feature type="compositionally biased region" description="Low complexity" evidence="3">
    <location>
        <begin position="1059"/>
        <end position="1072"/>
    </location>
</feature>
<feature type="region of interest" description="Disordered" evidence="3">
    <location>
        <begin position="1059"/>
        <end position="1163"/>
    </location>
</feature>
<protein>
    <recommendedName>
        <fullName evidence="4">BAG domain-containing protein</fullName>
    </recommendedName>
</protein>
<dbReference type="OrthoDB" id="787121at2759"/>
<dbReference type="KEGG" id="cqi:110714067"/>
<dbReference type="PROSITE" id="PS51035">
    <property type="entry name" value="BAG"/>
    <property type="match status" value="1"/>
</dbReference>
<feature type="domain" description="BAG" evidence="4">
    <location>
        <begin position="638"/>
        <end position="712"/>
    </location>
</feature>
<feature type="compositionally biased region" description="Basic and acidic residues" evidence="3">
    <location>
        <begin position="734"/>
        <end position="746"/>
    </location>
</feature>
<feature type="region of interest" description="Disordered" evidence="3">
    <location>
        <begin position="265"/>
        <end position="293"/>
    </location>
</feature>
<dbReference type="GO" id="GO:0009506">
    <property type="term" value="C:plasmodesma"/>
    <property type="evidence" value="ECO:0007669"/>
    <property type="project" value="TreeGrafter"/>
</dbReference>
<evidence type="ECO:0000256" key="1">
    <source>
        <dbReference type="ARBA" id="ARBA00022860"/>
    </source>
</evidence>
<dbReference type="SMR" id="A0A803KZH1"/>
<dbReference type="GO" id="GO:0051087">
    <property type="term" value="F:protein-folding chaperone binding"/>
    <property type="evidence" value="ECO:0007669"/>
    <property type="project" value="InterPro"/>
</dbReference>
<evidence type="ECO:0000259" key="4">
    <source>
        <dbReference type="PROSITE" id="PS51035"/>
    </source>
</evidence>
<dbReference type="InterPro" id="IPR036533">
    <property type="entry name" value="BAG_dom_sf"/>
</dbReference>
<feature type="compositionally biased region" description="Polar residues" evidence="3">
    <location>
        <begin position="978"/>
        <end position="987"/>
    </location>
</feature>
<feature type="compositionally biased region" description="Basic and acidic residues" evidence="3">
    <location>
        <begin position="325"/>
        <end position="346"/>
    </location>
</feature>
<feature type="compositionally biased region" description="Polar residues" evidence="3">
    <location>
        <begin position="1108"/>
        <end position="1122"/>
    </location>
</feature>
<dbReference type="SUPFAM" id="SSF63491">
    <property type="entry name" value="BAG domain"/>
    <property type="match status" value="1"/>
</dbReference>
<dbReference type="PANTHER" id="PTHR33322">
    <property type="entry name" value="BAG DOMAIN CONTAINING PROTEIN, EXPRESSED"/>
    <property type="match status" value="1"/>
</dbReference>
<dbReference type="GeneID" id="110714067"/>
<feature type="compositionally biased region" description="Basic and acidic residues" evidence="3">
    <location>
        <begin position="432"/>
        <end position="450"/>
    </location>
</feature>
<reference evidence="5" key="1">
    <citation type="journal article" date="2017" name="Nature">
        <title>The genome of Chenopodium quinoa.</title>
        <authorList>
            <person name="Jarvis D.E."/>
            <person name="Ho Y.S."/>
            <person name="Lightfoot D.J."/>
            <person name="Schmoeckel S.M."/>
            <person name="Li B."/>
            <person name="Borm T.J.A."/>
            <person name="Ohyanagi H."/>
            <person name="Mineta K."/>
            <person name="Michell C.T."/>
            <person name="Saber N."/>
            <person name="Kharbatia N.M."/>
            <person name="Rupper R.R."/>
            <person name="Sharp A.R."/>
            <person name="Dally N."/>
            <person name="Boughton B.A."/>
            <person name="Woo Y.H."/>
            <person name="Gao G."/>
            <person name="Schijlen E.G.W.M."/>
            <person name="Guo X."/>
            <person name="Momin A.A."/>
            <person name="Negrao S."/>
            <person name="Al-Babili S."/>
            <person name="Gehring C."/>
            <person name="Roessner U."/>
            <person name="Jung C."/>
            <person name="Murphy K."/>
            <person name="Arold S.T."/>
            <person name="Gojobori T."/>
            <person name="van der Linden C.G."/>
            <person name="van Loo E.N."/>
            <person name="Jellen E.N."/>
            <person name="Maughan P.J."/>
            <person name="Tester M."/>
        </authorList>
    </citation>
    <scope>NUCLEOTIDE SEQUENCE [LARGE SCALE GENOMIC DNA]</scope>
    <source>
        <strain evidence="5">cv. PI 614886</strain>
    </source>
</reference>
<dbReference type="Pfam" id="PF00612">
    <property type="entry name" value="IQ"/>
    <property type="match status" value="1"/>
</dbReference>
<feature type="region of interest" description="Disordered" evidence="3">
    <location>
        <begin position="323"/>
        <end position="346"/>
    </location>
</feature>
<gene>
    <name evidence="5" type="primary">LOC110714067</name>
</gene>
<dbReference type="SMART" id="SM00264">
    <property type="entry name" value="BAG"/>
    <property type="match status" value="1"/>
</dbReference>
<keyword evidence="1" id="KW-0112">Calmodulin-binding</keyword>
<feature type="compositionally biased region" description="Basic and acidic residues" evidence="3">
    <location>
        <begin position="1123"/>
        <end position="1143"/>
    </location>
</feature>
<feature type="region of interest" description="Disordered" evidence="3">
    <location>
        <begin position="378"/>
        <end position="553"/>
    </location>
</feature>
<feature type="compositionally biased region" description="Basic and acidic residues" evidence="3">
    <location>
        <begin position="266"/>
        <end position="281"/>
    </location>
</feature>
<feature type="compositionally biased region" description="Polar residues" evidence="3">
    <location>
        <begin position="456"/>
        <end position="469"/>
    </location>
</feature>
<feature type="region of interest" description="Disordered" evidence="3">
    <location>
        <begin position="570"/>
        <end position="605"/>
    </location>
</feature>